<dbReference type="InterPro" id="IPR036291">
    <property type="entry name" value="NAD(P)-bd_dom_sf"/>
</dbReference>
<dbReference type="GO" id="GO:0016491">
    <property type="term" value="F:oxidoreductase activity"/>
    <property type="evidence" value="ECO:0007669"/>
    <property type="project" value="UniProtKB-KW"/>
</dbReference>
<dbReference type="Proteomes" id="UP000196074">
    <property type="component" value="Unassembled WGS sequence"/>
</dbReference>
<dbReference type="Pfam" id="PF13602">
    <property type="entry name" value="ADH_zinc_N_2"/>
    <property type="match status" value="1"/>
</dbReference>
<keyword evidence="1" id="KW-0560">Oxidoreductase</keyword>
<dbReference type="InterPro" id="IPR020843">
    <property type="entry name" value="ER"/>
</dbReference>
<gene>
    <name evidence="3" type="ORF">B5E88_09530</name>
</gene>
<dbReference type="RefSeq" id="WP_050047249.1">
    <property type="nucleotide sequence ID" value="NZ_LDDZ01000005.1"/>
</dbReference>
<comment type="caution">
    <text evidence="3">The sequence shown here is derived from an EMBL/GenBank/DDBJ whole genome shotgun (WGS) entry which is preliminary data.</text>
</comment>
<evidence type="ECO:0000313" key="3">
    <source>
        <dbReference type="EMBL" id="OUQ09594.1"/>
    </source>
</evidence>
<dbReference type="InterPro" id="IPR013154">
    <property type="entry name" value="ADH-like_N"/>
</dbReference>
<dbReference type="GO" id="GO:0008270">
    <property type="term" value="F:zinc ion binding"/>
    <property type="evidence" value="ECO:0007669"/>
    <property type="project" value="InterPro"/>
</dbReference>
<dbReference type="SMART" id="SM00829">
    <property type="entry name" value="PKS_ER"/>
    <property type="match status" value="1"/>
</dbReference>
<organism evidence="3 4">
    <name type="scientific">Enterococcus cecorum</name>
    <dbReference type="NCBI Taxonomy" id="44008"/>
    <lineage>
        <taxon>Bacteria</taxon>
        <taxon>Bacillati</taxon>
        <taxon>Bacillota</taxon>
        <taxon>Bacilli</taxon>
        <taxon>Lactobacillales</taxon>
        <taxon>Enterococcaceae</taxon>
        <taxon>Enterococcus</taxon>
    </lineage>
</organism>
<dbReference type="AlphaFoldDB" id="A0A1Y4QWA0"/>
<accession>A0A1Y4QWA0</accession>
<dbReference type="Pfam" id="PF08240">
    <property type="entry name" value="ADH_N"/>
    <property type="match status" value="1"/>
</dbReference>
<evidence type="ECO:0000256" key="1">
    <source>
        <dbReference type="ARBA" id="ARBA00023002"/>
    </source>
</evidence>
<dbReference type="CDD" id="cd05289">
    <property type="entry name" value="MDR_like_2"/>
    <property type="match status" value="1"/>
</dbReference>
<feature type="domain" description="Enoyl reductase (ER)" evidence="2">
    <location>
        <begin position="17"/>
        <end position="330"/>
    </location>
</feature>
<dbReference type="EMBL" id="NFLC01000020">
    <property type="protein sequence ID" value="OUQ09594.1"/>
    <property type="molecule type" value="Genomic_DNA"/>
</dbReference>
<dbReference type="SUPFAM" id="SSF51735">
    <property type="entry name" value="NAD(P)-binding Rossmann-fold domains"/>
    <property type="match status" value="1"/>
</dbReference>
<dbReference type="SUPFAM" id="SSF50129">
    <property type="entry name" value="GroES-like"/>
    <property type="match status" value="1"/>
</dbReference>
<evidence type="ECO:0000313" key="4">
    <source>
        <dbReference type="Proteomes" id="UP000196074"/>
    </source>
</evidence>
<name>A0A1Y4QWA0_9ENTE</name>
<dbReference type="InterPro" id="IPR011032">
    <property type="entry name" value="GroES-like_sf"/>
</dbReference>
<dbReference type="PANTHER" id="PTHR11695:SF294">
    <property type="entry name" value="RETICULON-4-INTERACTING PROTEIN 1, MITOCHONDRIAL"/>
    <property type="match status" value="1"/>
</dbReference>
<proteinExistence type="predicted"/>
<sequence length="332" mass="36772">MKAAYIQKYGQAKITLGNLDKPRVVNSNQVLVKVSFTSINPVDLKIQQGKLKSLLHFVFPLILGNDYVGIVEQVGSQVKLVKVVQRVSGRISKQQISTFCEYLIDEVENMAIVPEDISNEQAAALPLVGLTAHQALFEKMQVKPGESILIHAGAGGLGSTMIQLAKNSGLKVITTESAQNHPFLYELGADLVIDYRTQDFIEVCPPVVYVFDMIGGKTLLDSFKVVKSYGKVVSVSGLPDKKFAQSYGLTLFWQQAFEFVSRKITQAAKKAQAEYEFLFMKPNGQQLATLFELIVNHQLSVQIDRQYDFKDIQAALDYVAKGHAKGKVIVKI</sequence>
<dbReference type="InterPro" id="IPR050700">
    <property type="entry name" value="YIM1/Zinc_Alcohol_DH_Fams"/>
</dbReference>
<reference evidence="4" key="1">
    <citation type="submission" date="2017-04" db="EMBL/GenBank/DDBJ databases">
        <title>Function of individual gut microbiota members based on whole genome sequencing of pure cultures obtained from chicken caecum.</title>
        <authorList>
            <person name="Medvecky M."/>
            <person name="Cejkova D."/>
            <person name="Polansky O."/>
            <person name="Karasova D."/>
            <person name="Kubasova T."/>
            <person name="Cizek A."/>
            <person name="Rychlik I."/>
        </authorList>
    </citation>
    <scope>NUCLEOTIDE SEQUENCE [LARGE SCALE GENOMIC DNA]</scope>
    <source>
        <strain evidence="4">An144</strain>
    </source>
</reference>
<dbReference type="InterPro" id="IPR002364">
    <property type="entry name" value="Quin_OxRdtase/zeta-crystal_CS"/>
</dbReference>
<dbReference type="Gene3D" id="3.90.180.10">
    <property type="entry name" value="Medium-chain alcohol dehydrogenases, catalytic domain"/>
    <property type="match status" value="1"/>
</dbReference>
<protein>
    <submittedName>
        <fullName evidence="3">NADPH:quinone reductase</fullName>
    </submittedName>
</protein>
<dbReference type="PANTHER" id="PTHR11695">
    <property type="entry name" value="ALCOHOL DEHYDROGENASE RELATED"/>
    <property type="match status" value="1"/>
</dbReference>
<evidence type="ECO:0000259" key="2">
    <source>
        <dbReference type="SMART" id="SM00829"/>
    </source>
</evidence>
<dbReference type="PROSITE" id="PS01162">
    <property type="entry name" value="QOR_ZETA_CRYSTAL"/>
    <property type="match status" value="1"/>
</dbReference>
<dbReference type="Gene3D" id="3.40.50.720">
    <property type="entry name" value="NAD(P)-binding Rossmann-like Domain"/>
    <property type="match status" value="1"/>
</dbReference>